<sequence length="84" mass="9852">MASHELKEVGVTGGPNAPIRVAWLRPLFRRSETVQSYNTLAEARICLVSTLLITVHFSKWTVRYDQWPFRRIIDLFLPDWIPDR</sequence>
<evidence type="ECO:0000313" key="1">
    <source>
        <dbReference type="EMBL" id="EYC03945.1"/>
    </source>
</evidence>
<evidence type="ECO:0000313" key="2">
    <source>
        <dbReference type="Proteomes" id="UP000024635"/>
    </source>
</evidence>
<comment type="caution">
    <text evidence="1">The sequence shown here is derived from an EMBL/GenBank/DDBJ whole genome shotgun (WGS) entry which is preliminary data.</text>
</comment>
<dbReference type="Proteomes" id="UP000024635">
    <property type="component" value="Unassembled WGS sequence"/>
</dbReference>
<accession>A0A016TMJ2</accession>
<reference evidence="2" key="1">
    <citation type="journal article" date="2015" name="Nat. Genet.">
        <title>The genome and transcriptome of the zoonotic hookworm Ancylostoma ceylanicum identify infection-specific gene families.</title>
        <authorList>
            <person name="Schwarz E.M."/>
            <person name="Hu Y."/>
            <person name="Antoshechkin I."/>
            <person name="Miller M.M."/>
            <person name="Sternberg P.W."/>
            <person name="Aroian R.V."/>
        </authorList>
    </citation>
    <scope>NUCLEOTIDE SEQUENCE</scope>
    <source>
        <strain evidence="2">HY135</strain>
    </source>
</reference>
<name>A0A016TMJ2_9BILA</name>
<dbReference type="AlphaFoldDB" id="A0A016TMJ2"/>
<proteinExistence type="predicted"/>
<organism evidence="1 2">
    <name type="scientific">Ancylostoma ceylanicum</name>
    <dbReference type="NCBI Taxonomy" id="53326"/>
    <lineage>
        <taxon>Eukaryota</taxon>
        <taxon>Metazoa</taxon>
        <taxon>Ecdysozoa</taxon>
        <taxon>Nematoda</taxon>
        <taxon>Chromadorea</taxon>
        <taxon>Rhabditida</taxon>
        <taxon>Rhabditina</taxon>
        <taxon>Rhabditomorpha</taxon>
        <taxon>Strongyloidea</taxon>
        <taxon>Ancylostomatidae</taxon>
        <taxon>Ancylostomatinae</taxon>
        <taxon>Ancylostoma</taxon>
    </lineage>
</organism>
<keyword evidence="2" id="KW-1185">Reference proteome</keyword>
<protein>
    <submittedName>
        <fullName evidence="1">Uncharacterized protein</fullName>
    </submittedName>
</protein>
<gene>
    <name evidence="1" type="primary">Acey_s0090.g2329</name>
    <name evidence="1" type="ORF">Y032_0090g2329</name>
</gene>
<dbReference type="EMBL" id="JARK01001426">
    <property type="protein sequence ID" value="EYC03945.1"/>
    <property type="molecule type" value="Genomic_DNA"/>
</dbReference>